<protein>
    <submittedName>
        <fullName evidence="2">Uncharacterized protein</fullName>
    </submittedName>
</protein>
<evidence type="ECO:0000313" key="2">
    <source>
        <dbReference type="EMBL" id="MFF4776447.1"/>
    </source>
</evidence>
<proteinExistence type="predicted"/>
<dbReference type="Proteomes" id="UP001602119">
    <property type="component" value="Unassembled WGS sequence"/>
</dbReference>
<dbReference type="EMBL" id="JBIAXI010000017">
    <property type="protein sequence ID" value="MFF4776447.1"/>
    <property type="molecule type" value="Genomic_DNA"/>
</dbReference>
<sequence>MRHQDRRRAFHRNAGFLAQVYLNVYFDVGLGVTYTRAHSVAVVAERREPARHRARDRNRRPVRPRRDASPDGTVISVN</sequence>
<name>A0ABW6VCZ6_MICFU</name>
<organism evidence="2 3">
    <name type="scientific">Microtetraspora fusca</name>
    <dbReference type="NCBI Taxonomy" id="1997"/>
    <lineage>
        <taxon>Bacteria</taxon>
        <taxon>Bacillati</taxon>
        <taxon>Actinomycetota</taxon>
        <taxon>Actinomycetes</taxon>
        <taxon>Streptosporangiales</taxon>
        <taxon>Streptosporangiaceae</taxon>
        <taxon>Microtetraspora</taxon>
    </lineage>
</organism>
<gene>
    <name evidence="2" type="ORF">ACFY05_26655</name>
</gene>
<evidence type="ECO:0000313" key="3">
    <source>
        <dbReference type="Proteomes" id="UP001602119"/>
    </source>
</evidence>
<comment type="caution">
    <text evidence="2">The sequence shown here is derived from an EMBL/GenBank/DDBJ whole genome shotgun (WGS) entry which is preliminary data.</text>
</comment>
<keyword evidence="3" id="KW-1185">Reference proteome</keyword>
<evidence type="ECO:0000256" key="1">
    <source>
        <dbReference type="SAM" id="MobiDB-lite"/>
    </source>
</evidence>
<reference evidence="2 3" key="1">
    <citation type="submission" date="2024-10" db="EMBL/GenBank/DDBJ databases">
        <title>The Natural Products Discovery Center: Release of the First 8490 Sequenced Strains for Exploring Actinobacteria Biosynthetic Diversity.</title>
        <authorList>
            <person name="Kalkreuter E."/>
            <person name="Kautsar S.A."/>
            <person name="Yang D."/>
            <person name="Bader C.D."/>
            <person name="Teijaro C.N."/>
            <person name="Fluegel L."/>
            <person name="Davis C.M."/>
            <person name="Simpson J.R."/>
            <person name="Lauterbach L."/>
            <person name="Steele A.D."/>
            <person name="Gui C."/>
            <person name="Meng S."/>
            <person name="Li G."/>
            <person name="Viehrig K."/>
            <person name="Ye F."/>
            <person name="Su P."/>
            <person name="Kiefer A.F."/>
            <person name="Nichols A."/>
            <person name="Cepeda A.J."/>
            <person name="Yan W."/>
            <person name="Fan B."/>
            <person name="Jiang Y."/>
            <person name="Adhikari A."/>
            <person name="Zheng C.-J."/>
            <person name="Schuster L."/>
            <person name="Cowan T.M."/>
            <person name="Smanski M.J."/>
            <person name="Chevrette M.G."/>
            <person name="De Carvalho L.P.S."/>
            <person name="Shen B."/>
        </authorList>
    </citation>
    <scope>NUCLEOTIDE SEQUENCE [LARGE SCALE GENOMIC DNA]</scope>
    <source>
        <strain evidence="2 3">NPDC001281</strain>
    </source>
</reference>
<feature type="compositionally biased region" description="Basic residues" evidence="1">
    <location>
        <begin position="49"/>
        <end position="63"/>
    </location>
</feature>
<feature type="region of interest" description="Disordered" evidence="1">
    <location>
        <begin position="46"/>
        <end position="78"/>
    </location>
</feature>
<dbReference type="RefSeq" id="WP_387344821.1">
    <property type="nucleotide sequence ID" value="NZ_JBIAXI010000017.1"/>
</dbReference>
<accession>A0ABW6VCZ6</accession>